<reference evidence="2 3" key="1">
    <citation type="submission" date="2014-06" db="EMBL/GenBank/DDBJ databases">
        <authorList>
            <person name="Urmite Genomes Urmite Genomes"/>
        </authorList>
    </citation>
    <scope>NUCLEOTIDE SEQUENCE [LARGE SCALE GENOMIC DNA]</scope>
</reference>
<dbReference type="Gene3D" id="3.30.420.10">
    <property type="entry name" value="Ribonuclease H-like superfamily/Ribonuclease H"/>
    <property type="match status" value="1"/>
</dbReference>
<dbReference type="InterPro" id="IPR050900">
    <property type="entry name" value="Transposase_IS3/IS150/IS904"/>
</dbReference>
<dbReference type="STRING" id="1034943.BN59_00913"/>
<dbReference type="GO" id="GO:0003676">
    <property type="term" value="F:nucleic acid binding"/>
    <property type="evidence" value="ECO:0007669"/>
    <property type="project" value="InterPro"/>
</dbReference>
<keyword evidence="3" id="KW-1185">Reference proteome</keyword>
<dbReference type="InterPro" id="IPR012337">
    <property type="entry name" value="RNaseH-like_sf"/>
</dbReference>
<evidence type="ECO:0000313" key="3">
    <source>
        <dbReference type="Proteomes" id="UP000044071"/>
    </source>
</evidence>
<dbReference type="AlphaFoldDB" id="A0A078KY02"/>
<dbReference type="SUPFAM" id="SSF53098">
    <property type="entry name" value="Ribonuclease H-like"/>
    <property type="match status" value="1"/>
</dbReference>
<dbReference type="InterPro" id="IPR001584">
    <property type="entry name" value="Integrase_cat-core"/>
</dbReference>
<dbReference type="Proteomes" id="UP000044071">
    <property type="component" value="Unassembled WGS sequence"/>
</dbReference>
<sequence>MKATLVCDALNRAIWQRKPSAGLVIHSDRESQYASYQYHNLLTRKGYIGSMSKRGDCWDNSVIESFFGRLKQERVQWRNYQTRWEAQQDILNYITMFYNSYRLHSYLGYLSPNQFEKQSDCLMKVA</sequence>
<dbReference type="Pfam" id="PF00665">
    <property type="entry name" value="rve"/>
    <property type="match status" value="1"/>
</dbReference>
<feature type="domain" description="Integrase catalytic" evidence="1">
    <location>
        <begin position="1"/>
        <end position="120"/>
    </location>
</feature>
<dbReference type="PROSITE" id="PS50994">
    <property type="entry name" value="INTEGRASE"/>
    <property type="match status" value="1"/>
</dbReference>
<dbReference type="EMBL" id="CCSB01000001">
    <property type="protein sequence ID" value="CDZ76639.1"/>
    <property type="molecule type" value="Genomic_DNA"/>
</dbReference>
<evidence type="ECO:0000259" key="1">
    <source>
        <dbReference type="PROSITE" id="PS50994"/>
    </source>
</evidence>
<name>A0A078KY02_9GAMM</name>
<dbReference type="PANTHER" id="PTHR46889:SF4">
    <property type="entry name" value="TRANSPOSASE INSO FOR INSERTION SEQUENCE ELEMENT IS911B-RELATED"/>
    <property type="match status" value="1"/>
</dbReference>
<dbReference type="eggNOG" id="COG2801">
    <property type="taxonomic scope" value="Bacteria"/>
</dbReference>
<dbReference type="GO" id="GO:0015074">
    <property type="term" value="P:DNA integration"/>
    <property type="evidence" value="ECO:0007669"/>
    <property type="project" value="InterPro"/>
</dbReference>
<evidence type="ECO:0000313" key="2">
    <source>
        <dbReference type="EMBL" id="CDZ76639.1"/>
    </source>
</evidence>
<protein>
    <submittedName>
        <fullName evidence="2">Putative transposase OrfB</fullName>
    </submittedName>
</protein>
<proteinExistence type="predicted"/>
<dbReference type="PANTHER" id="PTHR46889">
    <property type="entry name" value="TRANSPOSASE INSF FOR INSERTION SEQUENCE IS3B-RELATED"/>
    <property type="match status" value="1"/>
</dbReference>
<dbReference type="Pfam" id="PF13333">
    <property type="entry name" value="rve_2"/>
    <property type="match status" value="1"/>
</dbReference>
<dbReference type="InterPro" id="IPR036397">
    <property type="entry name" value="RNaseH_sf"/>
</dbReference>
<gene>
    <name evidence="2" type="ORF">BN59_00913</name>
</gene>
<accession>A0A078KY02</accession>
<organism evidence="2 3">
    <name type="scientific">Legionella massiliensis</name>
    <dbReference type="NCBI Taxonomy" id="1034943"/>
    <lineage>
        <taxon>Bacteria</taxon>
        <taxon>Pseudomonadati</taxon>
        <taxon>Pseudomonadota</taxon>
        <taxon>Gammaproteobacteria</taxon>
        <taxon>Legionellales</taxon>
        <taxon>Legionellaceae</taxon>
        <taxon>Legionella</taxon>
    </lineage>
</organism>